<evidence type="ECO:0000259" key="2">
    <source>
        <dbReference type="Pfam" id="PF00561"/>
    </source>
</evidence>
<organism evidence="3">
    <name type="scientific">uncultured Acidimicrobiales bacterium</name>
    <dbReference type="NCBI Taxonomy" id="310071"/>
    <lineage>
        <taxon>Bacteria</taxon>
        <taxon>Bacillati</taxon>
        <taxon>Actinomycetota</taxon>
        <taxon>Acidimicrobiia</taxon>
        <taxon>Acidimicrobiales</taxon>
        <taxon>environmental samples</taxon>
    </lineage>
</organism>
<keyword evidence="1 3" id="KW-0378">Hydrolase</keyword>
<evidence type="ECO:0000256" key="1">
    <source>
        <dbReference type="ARBA" id="ARBA00022801"/>
    </source>
</evidence>
<dbReference type="Gene3D" id="3.40.50.1820">
    <property type="entry name" value="alpha/beta hydrolase"/>
    <property type="match status" value="1"/>
</dbReference>
<dbReference type="EMBL" id="CADCTF010000098">
    <property type="protein sequence ID" value="CAA9244689.1"/>
    <property type="molecule type" value="Genomic_DNA"/>
</dbReference>
<dbReference type="EC" id="3.3.2.9" evidence="3"/>
<sequence length="287" mass="30801">MPSVEAVQISCGPLTFDADVAGPDDGELVVLLHGFPQDRSAWAPQLEALSAAGYRAVAFDQRGYSPGARPSGPFAYGMDKLVGDVVAVADHFGAPAFHVVGHDWGGAVAWTLGARMPERLTTLTSVSTPHPAAFRDSLLRHGQALRSSYMVLFATPVVPELVLLARGGAPLRDLLENSGLPAPVAERYVARMAESGAFTAALNWYRAAFLHPSAVSLPAVEVPTLYVWGKHDQALGRGAAERTAGQVRGPYRFVELDAGHWLPETRSAMLTDMILDQLRSHRGRKES</sequence>
<proteinExistence type="predicted"/>
<dbReference type="AlphaFoldDB" id="A0A6J4I7W7"/>
<protein>
    <submittedName>
        <fullName evidence="3">Epoxide hydrolase</fullName>
        <ecNumber evidence="3">3.3.2.9</ecNumber>
    </submittedName>
</protein>
<dbReference type="PRINTS" id="PR00412">
    <property type="entry name" value="EPOXHYDRLASE"/>
</dbReference>
<feature type="domain" description="AB hydrolase-1" evidence="2">
    <location>
        <begin position="28"/>
        <end position="264"/>
    </location>
</feature>
<reference evidence="3" key="1">
    <citation type="submission" date="2020-02" db="EMBL/GenBank/DDBJ databases">
        <authorList>
            <person name="Meier V. D."/>
        </authorList>
    </citation>
    <scope>NUCLEOTIDE SEQUENCE</scope>
    <source>
        <strain evidence="3">AVDCRST_MAG50</strain>
    </source>
</reference>
<dbReference type="InterPro" id="IPR000639">
    <property type="entry name" value="Epox_hydrolase-like"/>
</dbReference>
<name>A0A6J4I7W7_9ACTN</name>
<dbReference type="InterPro" id="IPR000073">
    <property type="entry name" value="AB_hydrolase_1"/>
</dbReference>
<dbReference type="SUPFAM" id="SSF53474">
    <property type="entry name" value="alpha/beta-Hydrolases"/>
    <property type="match status" value="1"/>
</dbReference>
<dbReference type="InterPro" id="IPR029058">
    <property type="entry name" value="AB_hydrolase_fold"/>
</dbReference>
<dbReference type="PRINTS" id="PR00111">
    <property type="entry name" value="ABHYDROLASE"/>
</dbReference>
<dbReference type="Pfam" id="PF00561">
    <property type="entry name" value="Abhydrolase_1"/>
    <property type="match status" value="1"/>
</dbReference>
<dbReference type="GO" id="GO:0033961">
    <property type="term" value="F:cis-stilbene-oxide hydrolase activity"/>
    <property type="evidence" value="ECO:0007669"/>
    <property type="project" value="UniProtKB-EC"/>
</dbReference>
<accession>A0A6J4I7W7</accession>
<gene>
    <name evidence="3" type="ORF">AVDCRST_MAG50-1897</name>
</gene>
<dbReference type="PANTHER" id="PTHR43329">
    <property type="entry name" value="EPOXIDE HYDROLASE"/>
    <property type="match status" value="1"/>
</dbReference>
<evidence type="ECO:0000313" key="3">
    <source>
        <dbReference type="EMBL" id="CAA9244689.1"/>
    </source>
</evidence>